<keyword evidence="2" id="KW-0812">Transmembrane</keyword>
<dbReference type="OrthoDB" id="10479014at2759"/>
<feature type="region of interest" description="Disordered" evidence="1">
    <location>
        <begin position="354"/>
        <end position="376"/>
    </location>
</feature>
<dbReference type="InterPro" id="IPR002889">
    <property type="entry name" value="WSC_carb-bd"/>
</dbReference>
<keyword evidence="6" id="KW-1185">Reference proteome</keyword>
<dbReference type="Proteomes" id="UP000683360">
    <property type="component" value="Unassembled WGS sequence"/>
</dbReference>
<sequence length="443" mass="49765">MFQPLFVFNVGIEFLCIFTQIRGEQSGVYVTNENISGLNKDQVLGWTTFSAKYLPWVEYLGCYKFWNAYASSYNGTEKQVTEGEQLQECIIHCNRSKLFGLQESTCICLPNVNLTDGPVEKLCNTNVPTCSGDPFAFCGTVGNGSFLSVYRKVNIGDRYGSLIGNCLMFDNQHLRRFKANDCSKELYPICYSDVYNTFNKGTETNSSWNDAFNNCKRGNLANYGTVISKINENTISFSKIFWLSNTRRWTRVIASGRSNNTSSSLQSNTLKGLTISTYSVFVDSTSSDLPCKDRVSAILIIVIVAAIILIVIVILITIVLCRRKRNTQVPISNESLAMVGKEVMYAQVNKPIVKREKSTSSQKSQPAASADDTYDHMDHRRLSQTHNPIESNYDTMRSIANASEEENNYDHVTGTKMEPKRFVVDGASNYSHVEVDIHEVKDI</sequence>
<organism evidence="5 6">
    <name type="scientific">Mytilus edulis</name>
    <name type="common">Blue mussel</name>
    <dbReference type="NCBI Taxonomy" id="6550"/>
    <lineage>
        <taxon>Eukaryota</taxon>
        <taxon>Metazoa</taxon>
        <taxon>Spiralia</taxon>
        <taxon>Lophotrochozoa</taxon>
        <taxon>Mollusca</taxon>
        <taxon>Bivalvia</taxon>
        <taxon>Autobranchia</taxon>
        <taxon>Pteriomorphia</taxon>
        <taxon>Mytilida</taxon>
        <taxon>Mytiloidea</taxon>
        <taxon>Mytilidae</taxon>
        <taxon>Mytilinae</taxon>
        <taxon>Mytilus</taxon>
    </lineage>
</organism>
<name>A0A8S3TW74_MYTED</name>
<dbReference type="EMBL" id="CAJPWZ010002261">
    <property type="protein sequence ID" value="CAG2234623.1"/>
    <property type="molecule type" value="Genomic_DNA"/>
</dbReference>
<proteinExistence type="predicted"/>
<feature type="transmembrane region" description="Helical" evidence="2">
    <location>
        <begin position="297"/>
        <end position="321"/>
    </location>
</feature>
<evidence type="ECO:0000256" key="1">
    <source>
        <dbReference type="SAM" id="MobiDB-lite"/>
    </source>
</evidence>
<feature type="domain" description="WSC" evidence="4">
    <location>
        <begin position="56"/>
        <end position="153"/>
    </location>
</feature>
<evidence type="ECO:0000313" key="6">
    <source>
        <dbReference type="Proteomes" id="UP000683360"/>
    </source>
</evidence>
<dbReference type="AlphaFoldDB" id="A0A8S3TW74"/>
<dbReference type="PROSITE" id="PS51212">
    <property type="entry name" value="WSC"/>
    <property type="match status" value="1"/>
</dbReference>
<feature type="chain" id="PRO_5035865289" description="WSC domain-containing protein" evidence="3">
    <location>
        <begin position="24"/>
        <end position="443"/>
    </location>
</feature>
<evidence type="ECO:0000256" key="3">
    <source>
        <dbReference type="SAM" id="SignalP"/>
    </source>
</evidence>
<keyword evidence="3" id="KW-0732">Signal</keyword>
<gene>
    <name evidence="5" type="ORF">MEDL_47280</name>
</gene>
<protein>
    <recommendedName>
        <fullName evidence="4">WSC domain-containing protein</fullName>
    </recommendedName>
</protein>
<feature type="signal peptide" evidence="3">
    <location>
        <begin position="1"/>
        <end position="23"/>
    </location>
</feature>
<comment type="caution">
    <text evidence="5">The sequence shown here is derived from an EMBL/GenBank/DDBJ whole genome shotgun (WGS) entry which is preliminary data.</text>
</comment>
<accession>A0A8S3TW74</accession>
<keyword evidence="2" id="KW-0472">Membrane</keyword>
<reference evidence="5" key="1">
    <citation type="submission" date="2021-03" db="EMBL/GenBank/DDBJ databases">
        <authorList>
            <person name="Bekaert M."/>
        </authorList>
    </citation>
    <scope>NUCLEOTIDE SEQUENCE</scope>
</reference>
<evidence type="ECO:0000313" key="5">
    <source>
        <dbReference type="EMBL" id="CAG2234623.1"/>
    </source>
</evidence>
<evidence type="ECO:0000256" key="2">
    <source>
        <dbReference type="SAM" id="Phobius"/>
    </source>
</evidence>
<evidence type="ECO:0000259" key="4">
    <source>
        <dbReference type="PROSITE" id="PS51212"/>
    </source>
</evidence>
<keyword evidence="2" id="KW-1133">Transmembrane helix</keyword>